<dbReference type="RefSeq" id="WP_309522152.1">
    <property type="nucleotide sequence ID" value="NZ_JAVIXS010000006.1"/>
</dbReference>
<comment type="caution">
    <text evidence="1">The sequence shown here is derived from an EMBL/GenBank/DDBJ whole genome shotgun (WGS) entry which is preliminary data.</text>
</comment>
<evidence type="ECO:0008006" key="3">
    <source>
        <dbReference type="Google" id="ProtNLM"/>
    </source>
</evidence>
<evidence type="ECO:0000313" key="2">
    <source>
        <dbReference type="Proteomes" id="UP001260959"/>
    </source>
</evidence>
<dbReference type="EMBL" id="JAVIXS010000006">
    <property type="protein sequence ID" value="MDR4952627.1"/>
    <property type="molecule type" value="Genomic_DNA"/>
</dbReference>
<keyword evidence="2" id="KW-1185">Reference proteome</keyword>
<accession>A0ABU1E4N9</accession>
<proteinExistence type="predicted"/>
<gene>
    <name evidence="1" type="ORF">REB14_10615</name>
</gene>
<protein>
    <recommendedName>
        <fullName evidence="3">Lipoprotein</fullName>
    </recommendedName>
</protein>
<evidence type="ECO:0000313" key="1">
    <source>
        <dbReference type="EMBL" id="MDR4952627.1"/>
    </source>
</evidence>
<reference evidence="1 2" key="1">
    <citation type="submission" date="2023-08" db="EMBL/GenBank/DDBJ databases">
        <authorList>
            <person name="Maltman C."/>
        </authorList>
    </citation>
    <scope>NUCLEOTIDE SEQUENCE [LARGE SCALE GENOMIC DNA]</scope>
    <source>
        <strain evidence="1 2">ES2</strain>
    </source>
</reference>
<dbReference type="Proteomes" id="UP001260959">
    <property type="component" value="Unassembled WGS sequence"/>
</dbReference>
<organism evidence="1 2">
    <name type="scientific">Chryseobacterium metallicongregator</name>
    <dbReference type="NCBI Taxonomy" id="3073042"/>
    <lineage>
        <taxon>Bacteria</taxon>
        <taxon>Pseudomonadati</taxon>
        <taxon>Bacteroidota</taxon>
        <taxon>Flavobacteriia</taxon>
        <taxon>Flavobacteriales</taxon>
        <taxon>Weeksellaceae</taxon>
        <taxon>Chryseobacterium group</taxon>
        <taxon>Chryseobacterium</taxon>
    </lineage>
</organism>
<sequence length="406" mass="47971">MIQISNVFTIILLLIACNYKGQDNNMSTANRQYAKSENLDSKIDVENIKKHIKLQEKIESDEVEYDDPYNLNVEDLKLASSIIYDDLISNSYIEPKAESFKNKIETIFSISHSSNKCVSIDQTNGYITVFGNHLDGNPMTLEQNKYELYSTTQNTFINTNKQFIFPMLLLKELININGDNSFKIKVPRYIIARNIYLFNDSKPQFKWLILNDQNFMESLVKTFGYTQDPDLLKWVTERTKFDEKDPRDFGKLFWVKVCNGKFKLHADTFKLLQKIHIPNDPSENRFIIDNIKSYLEFLGRDKSTDLTRNEKLKLMANLAYFAEQYNYDKKFDDDNKMMARLRYFLNDADFKVIKENNFFSLPKFKEWWDNADYDAYYVGECEYEGSCGSGYQPMDYTEWRKQHPKK</sequence>
<name>A0ABU1E4N9_9FLAO</name>